<keyword evidence="4" id="KW-0238">DNA-binding</keyword>
<evidence type="ECO:0000256" key="1">
    <source>
        <dbReference type="ARBA" id="ARBA00004049"/>
    </source>
</evidence>
<feature type="compositionally biased region" description="Low complexity" evidence="7">
    <location>
        <begin position="288"/>
        <end position="303"/>
    </location>
</feature>
<dbReference type="PROSITE" id="PS51519">
    <property type="entry name" value="RWP_RK"/>
    <property type="match status" value="1"/>
</dbReference>
<evidence type="ECO:0000256" key="7">
    <source>
        <dbReference type="SAM" id="MobiDB-lite"/>
    </source>
</evidence>
<dbReference type="GO" id="GO:0003700">
    <property type="term" value="F:DNA-binding transcription factor activity"/>
    <property type="evidence" value="ECO:0007669"/>
    <property type="project" value="InterPro"/>
</dbReference>
<dbReference type="InterPro" id="IPR003035">
    <property type="entry name" value="RWP-RK_dom"/>
</dbReference>
<keyword evidence="3" id="KW-0175">Coiled coil</keyword>
<dbReference type="AlphaFoldDB" id="A0AAW1QRV1"/>
<keyword evidence="2" id="KW-0805">Transcription regulation</keyword>
<evidence type="ECO:0000256" key="3">
    <source>
        <dbReference type="ARBA" id="ARBA00023054"/>
    </source>
</evidence>
<keyword evidence="5" id="KW-0804">Transcription</keyword>
<dbReference type="EMBL" id="JALJOR010000002">
    <property type="protein sequence ID" value="KAK9823933.1"/>
    <property type="molecule type" value="Genomic_DNA"/>
</dbReference>
<dbReference type="PANTHER" id="PTHR46373:SF2">
    <property type="entry name" value="RWP-RK DOMAIN-CONTAINING PROTEIN"/>
    <property type="match status" value="1"/>
</dbReference>
<evidence type="ECO:0000313" key="9">
    <source>
        <dbReference type="EMBL" id="KAK9823933.1"/>
    </source>
</evidence>
<dbReference type="GO" id="GO:0003677">
    <property type="term" value="F:DNA binding"/>
    <property type="evidence" value="ECO:0007669"/>
    <property type="project" value="UniProtKB-KW"/>
</dbReference>
<dbReference type="InterPro" id="IPR044607">
    <property type="entry name" value="RKD-like"/>
</dbReference>
<comment type="function">
    <text evidence="1">Putative transcription factor.</text>
</comment>
<evidence type="ECO:0000256" key="6">
    <source>
        <dbReference type="ARBA" id="ARBA00023242"/>
    </source>
</evidence>
<evidence type="ECO:0000256" key="5">
    <source>
        <dbReference type="ARBA" id="ARBA00023163"/>
    </source>
</evidence>
<feature type="region of interest" description="Disordered" evidence="7">
    <location>
        <begin position="269"/>
        <end position="311"/>
    </location>
</feature>
<feature type="region of interest" description="Disordered" evidence="7">
    <location>
        <begin position="434"/>
        <end position="455"/>
    </location>
</feature>
<accession>A0AAW1QRV1</accession>
<protein>
    <recommendedName>
        <fullName evidence="8">RWP-RK domain-containing protein</fullName>
    </recommendedName>
</protein>
<keyword evidence="10" id="KW-1185">Reference proteome</keyword>
<keyword evidence="6" id="KW-0539">Nucleus</keyword>
<evidence type="ECO:0000256" key="4">
    <source>
        <dbReference type="ARBA" id="ARBA00023125"/>
    </source>
</evidence>
<dbReference type="PANTHER" id="PTHR46373">
    <property type="entry name" value="PROTEIN RKD4"/>
    <property type="match status" value="1"/>
</dbReference>
<proteinExistence type="predicted"/>
<name>A0AAW1QRV1_9CHLO</name>
<sequence>MLAEEETSHARLLASPSVPSQIGLDGFRDVHEPAADLSIPNGSIFDELSNMLSMPAATQCFGGDSSDVIEQSPTARHTLLPAASAPSAAKRRTSVERALTLPNDWTLHDVSAAASPQVHLAGTPKGKALCRTDSAPLSPTQLSPGRTGHLISAYRPPPKQDAGALGNKRMSPALYPHWAHALAPGVPPTHSQSMHSPMCASMDDLIALPPPGSIARVEAQQSAAQQMGPAAGSFMSMWDDPVPPLTSYTAMADDNDDCWQPFDSSSEADFAAHQCNSSGDTEDGEGDATGTGDTSGTSGGPRRPAGRRGRKTSVTHIDLAFLERGGYFDLPIQDAAGRLRVGVTTLKKLCRKFHVGRWPYRKRSSVEKMIDTTKKCMDGPMAEEERAESANVLRTLEHQLELLQTNPHLDLEDKIKDFRQGIFKQNYKNKKIAERNPRHSLGAARLSDPWSAGIS</sequence>
<reference evidence="9 10" key="1">
    <citation type="journal article" date="2024" name="Nat. Commun.">
        <title>Phylogenomics reveals the evolutionary origins of lichenization in chlorophyte algae.</title>
        <authorList>
            <person name="Puginier C."/>
            <person name="Libourel C."/>
            <person name="Otte J."/>
            <person name="Skaloud P."/>
            <person name="Haon M."/>
            <person name="Grisel S."/>
            <person name="Petersen M."/>
            <person name="Berrin J.G."/>
            <person name="Delaux P.M."/>
            <person name="Dal Grande F."/>
            <person name="Keller J."/>
        </authorList>
    </citation>
    <scope>NUCLEOTIDE SEQUENCE [LARGE SCALE GENOMIC DNA]</scope>
    <source>
        <strain evidence="9 10">SAG 2043</strain>
    </source>
</reference>
<feature type="domain" description="RWP-RK" evidence="8">
    <location>
        <begin position="301"/>
        <end position="386"/>
    </location>
</feature>
<evidence type="ECO:0000313" key="10">
    <source>
        <dbReference type="Proteomes" id="UP001489004"/>
    </source>
</evidence>
<organism evidence="9 10">
    <name type="scientific">[Myrmecia] bisecta</name>
    <dbReference type="NCBI Taxonomy" id="41462"/>
    <lineage>
        <taxon>Eukaryota</taxon>
        <taxon>Viridiplantae</taxon>
        <taxon>Chlorophyta</taxon>
        <taxon>core chlorophytes</taxon>
        <taxon>Trebouxiophyceae</taxon>
        <taxon>Trebouxiales</taxon>
        <taxon>Trebouxiaceae</taxon>
        <taxon>Myrmecia</taxon>
    </lineage>
</organism>
<dbReference type="Pfam" id="PF02042">
    <property type="entry name" value="RWP-RK"/>
    <property type="match status" value="1"/>
</dbReference>
<evidence type="ECO:0000256" key="2">
    <source>
        <dbReference type="ARBA" id="ARBA00023015"/>
    </source>
</evidence>
<evidence type="ECO:0000259" key="8">
    <source>
        <dbReference type="PROSITE" id="PS51519"/>
    </source>
</evidence>
<dbReference type="Proteomes" id="UP001489004">
    <property type="component" value="Unassembled WGS sequence"/>
</dbReference>
<gene>
    <name evidence="9" type="ORF">WJX72_006457</name>
</gene>
<comment type="caution">
    <text evidence="9">The sequence shown here is derived from an EMBL/GenBank/DDBJ whole genome shotgun (WGS) entry which is preliminary data.</text>
</comment>